<evidence type="ECO:0000313" key="3">
    <source>
        <dbReference type="Proteomes" id="UP000682739"/>
    </source>
</evidence>
<feature type="domain" description="CinA C-terminal" evidence="1">
    <location>
        <begin position="5"/>
        <end position="161"/>
    </location>
</feature>
<accession>A0A975DEH6</accession>
<dbReference type="Proteomes" id="UP000682739">
    <property type="component" value="Chromosome"/>
</dbReference>
<name>A0A975DEH6_9GAMM</name>
<gene>
    <name evidence="2" type="ORF">J1N51_07050</name>
</gene>
<evidence type="ECO:0000259" key="1">
    <source>
        <dbReference type="Pfam" id="PF02464"/>
    </source>
</evidence>
<dbReference type="RefSeq" id="WP_208833219.1">
    <property type="nucleotide sequence ID" value="NZ_CP072110.1"/>
</dbReference>
<dbReference type="KEGG" id="psym:J1N51_07050"/>
<sequence length="164" mass="17167">MEQLTLAKQLVSRLLTLKKKITTAESCTGGGISAAITDVAGSSSVFEYGFVTYSNKAKQDLLGVQDCTLQNYGAVSSQTVEEMAKGALTAAGADLAISISGIAGPGGGSETKPVGTVWFAIANLNNQNNQISVTTDHQCFSGDRIEVRRKSVKHALELALSKLD</sequence>
<dbReference type="AlphaFoldDB" id="A0A975DEH6"/>
<dbReference type="Gene3D" id="3.90.950.20">
    <property type="entry name" value="CinA-like"/>
    <property type="match status" value="1"/>
</dbReference>
<dbReference type="InterPro" id="IPR008136">
    <property type="entry name" value="CinA_C"/>
</dbReference>
<organism evidence="2 3">
    <name type="scientific">Psychrosphaera ytuae</name>
    <dbReference type="NCBI Taxonomy" id="2820710"/>
    <lineage>
        <taxon>Bacteria</taxon>
        <taxon>Pseudomonadati</taxon>
        <taxon>Pseudomonadota</taxon>
        <taxon>Gammaproteobacteria</taxon>
        <taxon>Alteromonadales</taxon>
        <taxon>Pseudoalteromonadaceae</taxon>
        <taxon>Psychrosphaera</taxon>
    </lineage>
</organism>
<dbReference type="NCBIfam" id="TIGR00199">
    <property type="entry name" value="PncC_domain"/>
    <property type="match status" value="1"/>
</dbReference>
<reference evidence="2" key="1">
    <citation type="submission" date="2021-03" db="EMBL/GenBank/DDBJ databases">
        <title>Description of Psychrosphaera ytuae sp. nov. isolated from deep sea sediment of South China Sea.</title>
        <authorList>
            <person name="Zhang J."/>
            <person name="Xu X.-D."/>
        </authorList>
    </citation>
    <scope>NUCLEOTIDE SEQUENCE</scope>
    <source>
        <strain evidence="2">MTZ26</strain>
    </source>
</reference>
<dbReference type="Pfam" id="PF02464">
    <property type="entry name" value="CinA"/>
    <property type="match status" value="1"/>
</dbReference>
<evidence type="ECO:0000313" key="2">
    <source>
        <dbReference type="EMBL" id="QTH65184.1"/>
    </source>
</evidence>
<keyword evidence="3" id="KW-1185">Reference proteome</keyword>
<dbReference type="EMBL" id="CP072110">
    <property type="protein sequence ID" value="QTH65184.1"/>
    <property type="molecule type" value="Genomic_DNA"/>
</dbReference>
<protein>
    <submittedName>
        <fullName evidence="2">Nicotinamide-nucleotide amidohydrolase family protein</fullName>
    </submittedName>
</protein>
<dbReference type="InterPro" id="IPR036653">
    <property type="entry name" value="CinA-like_C"/>
</dbReference>
<proteinExistence type="predicted"/>
<dbReference type="SUPFAM" id="SSF142433">
    <property type="entry name" value="CinA-like"/>
    <property type="match status" value="1"/>
</dbReference>